<dbReference type="GO" id="GO:0004499">
    <property type="term" value="F:N,N-dimethylaniline monooxygenase activity"/>
    <property type="evidence" value="ECO:0007669"/>
    <property type="project" value="InterPro"/>
</dbReference>
<dbReference type="GeneID" id="54564015"/>
<name>A0A6A6C6L2_ZASCE</name>
<proteinExistence type="inferred from homology"/>
<sequence length="577" mass="64407">MVSDNLLGANGIASRSNGESGEYHYSSQYLGQPRPLKVVLIGGGLSGIAAVKLFKERFSGLPTELVIYEKNEDVTGTWLENRYPGCSCDVPAHAYSYSWEGNPRWSKAYVGSEELYDHFKGCAVAYGIEEFIRLQHRVTKAVWDTRKGRWTLTVDDILHNRTITDEAEVIINACGFLNNWKWPEITNLMSFKGHLVHSARWDDSYSFRDKDVAIIGSGSSAIQIVPKLQPVVRSMVSVNRSSTWITPEFASAFAPEGRDMAFSEEQKAKWEADPVAYTKYRKEIESGMNRFDLYYAHTKAQKEAFNSARDLMHDRLKTKPELCTSLVPGFAIGCRRLTPGYGYLEALCAENVTVRTDAILKAVPEGLMMVDGSVLAVDAIICATGFDTSFRPPFPVIGEGGLDLRLAWKDEPRSYLSVAAAGFPNYFMASGPNFPLSNGTLIPCLESCVSYALDAIQKIQTEGIKSIAPSEDAVNEFQQHKDAIMKDMVWATGCRSWFVYKNGKIDGKVWGPWCGSALHFLELMLYPRWEGWNIQYLTKNRFQYLGCGKTGIEVNGGDRAWYIKMPGEKQKGATNGS</sequence>
<keyword evidence="4" id="KW-0560">Oxidoreductase</keyword>
<evidence type="ECO:0000313" key="5">
    <source>
        <dbReference type="EMBL" id="KAF2161522.1"/>
    </source>
</evidence>
<evidence type="ECO:0000256" key="2">
    <source>
        <dbReference type="ARBA" id="ARBA00022630"/>
    </source>
</evidence>
<comment type="similarity">
    <text evidence="1">Belongs to the FAD-binding monooxygenase family.</text>
</comment>
<dbReference type="GO" id="GO:0050661">
    <property type="term" value="F:NADP binding"/>
    <property type="evidence" value="ECO:0007669"/>
    <property type="project" value="InterPro"/>
</dbReference>
<evidence type="ECO:0000256" key="1">
    <source>
        <dbReference type="ARBA" id="ARBA00010139"/>
    </source>
</evidence>
<dbReference type="OrthoDB" id="74360at2759"/>
<dbReference type="InterPro" id="IPR020946">
    <property type="entry name" value="Flavin_mOase-like"/>
</dbReference>
<evidence type="ECO:0000313" key="6">
    <source>
        <dbReference type="Proteomes" id="UP000799537"/>
    </source>
</evidence>
<dbReference type="RefSeq" id="XP_033662411.1">
    <property type="nucleotide sequence ID" value="XM_033810743.1"/>
</dbReference>
<keyword evidence="3" id="KW-0274">FAD</keyword>
<keyword evidence="6" id="KW-1185">Reference proteome</keyword>
<protein>
    <recommendedName>
        <fullName evidence="7">FAD/NAD(P)-binding domain-containing protein</fullName>
    </recommendedName>
</protein>
<dbReference type="EMBL" id="ML993618">
    <property type="protein sequence ID" value="KAF2161522.1"/>
    <property type="molecule type" value="Genomic_DNA"/>
</dbReference>
<dbReference type="GO" id="GO:0050660">
    <property type="term" value="F:flavin adenine dinucleotide binding"/>
    <property type="evidence" value="ECO:0007669"/>
    <property type="project" value="InterPro"/>
</dbReference>
<evidence type="ECO:0008006" key="7">
    <source>
        <dbReference type="Google" id="ProtNLM"/>
    </source>
</evidence>
<organism evidence="5 6">
    <name type="scientific">Zasmidium cellare ATCC 36951</name>
    <dbReference type="NCBI Taxonomy" id="1080233"/>
    <lineage>
        <taxon>Eukaryota</taxon>
        <taxon>Fungi</taxon>
        <taxon>Dikarya</taxon>
        <taxon>Ascomycota</taxon>
        <taxon>Pezizomycotina</taxon>
        <taxon>Dothideomycetes</taxon>
        <taxon>Dothideomycetidae</taxon>
        <taxon>Mycosphaerellales</taxon>
        <taxon>Mycosphaerellaceae</taxon>
        <taxon>Zasmidium</taxon>
    </lineage>
</organism>
<reference evidence="5" key="1">
    <citation type="journal article" date="2020" name="Stud. Mycol.">
        <title>101 Dothideomycetes genomes: a test case for predicting lifestyles and emergence of pathogens.</title>
        <authorList>
            <person name="Haridas S."/>
            <person name="Albert R."/>
            <person name="Binder M."/>
            <person name="Bloem J."/>
            <person name="Labutti K."/>
            <person name="Salamov A."/>
            <person name="Andreopoulos B."/>
            <person name="Baker S."/>
            <person name="Barry K."/>
            <person name="Bills G."/>
            <person name="Bluhm B."/>
            <person name="Cannon C."/>
            <person name="Castanera R."/>
            <person name="Culley D."/>
            <person name="Daum C."/>
            <person name="Ezra D."/>
            <person name="Gonzalez J."/>
            <person name="Henrissat B."/>
            <person name="Kuo A."/>
            <person name="Liang C."/>
            <person name="Lipzen A."/>
            <person name="Lutzoni F."/>
            <person name="Magnuson J."/>
            <person name="Mondo S."/>
            <person name="Nolan M."/>
            <person name="Ohm R."/>
            <person name="Pangilinan J."/>
            <person name="Park H.-J."/>
            <person name="Ramirez L."/>
            <person name="Alfaro M."/>
            <person name="Sun H."/>
            <person name="Tritt A."/>
            <person name="Yoshinaga Y."/>
            <person name="Zwiers L.-H."/>
            <person name="Turgeon B."/>
            <person name="Goodwin S."/>
            <person name="Spatafora J."/>
            <person name="Crous P."/>
            <person name="Grigoriev I."/>
        </authorList>
    </citation>
    <scope>NUCLEOTIDE SEQUENCE</scope>
    <source>
        <strain evidence="5">ATCC 36951</strain>
    </source>
</reference>
<dbReference type="PANTHER" id="PTHR42877">
    <property type="entry name" value="L-ORNITHINE N(5)-MONOOXYGENASE-RELATED"/>
    <property type="match status" value="1"/>
</dbReference>
<dbReference type="Proteomes" id="UP000799537">
    <property type="component" value="Unassembled WGS sequence"/>
</dbReference>
<dbReference type="Pfam" id="PF00743">
    <property type="entry name" value="FMO-like"/>
    <property type="match status" value="1"/>
</dbReference>
<evidence type="ECO:0000256" key="3">
    <source>
        <dbReference type="ARBA" id="ARBA00022827"/>
    </source>
</evidence>
<keyword evidence="2" id="KW-0285">Flavoprotein</keyword>
<dbReference type="Gene3D" id="3.50.50.60">
    <property type="entry name" value="FAD/NAD(P)-binding domain"/>
    <property type="match status" value="2"/>
</dbReference>
<accession>A0A6A6C6L2</accession>
<dbReference type="PANTHER" id="PTHR42877:SF11">
    <property type="entry name" value="MONOOXYGENASE, PUTATIVE (AFU_ORTHOLOGUE AFUA_6G13790)-RELATED"/>
    <property type="match status" value="1"/>
</dbReference>
<dbReference type="InterPro" id="IPR051209">
    <property type="entry name" value="FAD-bind_Monooxygenase_sf"/>
</dbReference>
<gene>
    <name evidence="5" type="ORF">M409DRAFT_37513</name>
</gene>
<evidence type="ECO:0000256" key="4">
    <source>
        <dbReference type="ARBA" id="ARBA00023002"/>
    </source>
</evidence>
<dbReference type="InterPro" id="IPR036188">
    <property type="entry name" value="FAD/NAD-bd_sf"/>
</dbReference>
<dbReference type="AlphaFoldDB" id="A0A6A6C6L2"/>
<dbReference type="SUPFAM" id="SSF51905">
    <property type="entry name" value="FAD/NAD(P)-binding domain"/>
    <property type="match status" value="3"/>
</dbReference>